<dbReference type="RefSeq" id="WP_014852813.1">
    <property type="nucleotide sequence ID" value="NZ_DALYPK010000010.1"/>
</dbReference>
<comment type="caution">
    <text evidence="2">The sequence shown here is derived from an EMBL/GenBank/DDBJ whole genome shotgun (WGS) entry which is preliminary data.</text>
</comment>
<evidence type="ECO:0000313" key="2">
    <source>
        <dbReference type="EMBL" id="MCO7543731.1"/>
    </source>
</evidence>
<reference evidence="3 4" key="1">
    <citation type="submission" date="2018-10" db="EMBL/GenBank/DDBJ databases">
        <title>Pseudomonas sp. GL14 genome.</title>
        <authorList>
            <person name="Peng J."/>
            <person name="Liu Z.-P."/>
        </authorList>
    </citation>
    <scope>NUCLEOTIDE SEQUENCE [LARGE SCALE GENOMIC DNA]</scope>
    <source>
        <strain evidence="3 4">GL14</strain>
    </source>
</reference>
<keyword evidence="1" id="KW-0732">Signal</keyword>
<dbReference type="Pfam" id="PF10976">
    <property type="entry name" value="DUF2790"/>
    <property type="match status" value="1"/>
</dbReference>
<accession>A0AA42BBX1</accession>
<dbReference type="EMBL" id="RFFL01000014">
    <property type="protein sequence ID" value="RMH98725.1"/>
    <property type="molecule type" value="Genomic_DNA"/>
</dbReference>
<evidence type="ECO:0000256" key="1">
    <source>
        <dbReference type="SAM" id="SignalP"/>
    </source>
</evidence>
<sequence>MKNLFWIAGLSLVAQLANAESQAVPYQYGDHLDIAKVVSLDVPAGGCEVVEATMTYLDSKGETHSVSYLRQGTDCHDY</sequence>
<dbReference type="InterPro" id="IPR021245">
    <property type="entry name" value="DUF2790"/>
</dbReference>
<evidence type="ECO:0000313" key="5">
    <source>
        <dbReference type="Proteomes" id="UP001165292"/>
    </source>
</evidence>
<dbReference type="Gene3D" id="2.30.140.50">
    <property type="entry name" value="Protein of unknown function DUF2790"/>
    <property type="match status" value="1"/>
</dbReference>
<proteinExistence type="predicted"/>
<organism evidence="2 5">
    <name type="scientific">Stutzerimonas nitrititolerans</name>
    <dbReference type="NCBI Taxonomy" id="2482751"/>
    <lineage>
        <taxon>Bacteria</taxon>
        <taxon>Pseudomonadati</taxon>
        <taxon>Pseudomonadota</taxon>
        <taxon>Gammaproteobacteria</taxon>
        <taxon>Pseudomonadales</taxon>
        <taxon>Pseudomonadaceae</taxon>
        <taxon>Stutzerimonas</taxon>
    </lineage>
</organism>
<protein>
    <submittedName>
        <fullName evidence="2">DUF2790 domain-containing protein</fullName>
    </submittedName>
</protein>
<dbReference type="Proteomes" id="UP000269134">
    <property type="component" value="Unassembled WGS sequence"/>
</dbReference>
<dbReference type="GeneID" id="84610775"/>
<dbReference type="AlphaFoldDB" id="A0AA42BBX1"/>
<reference evidence="2" key="2">
    <citation type="submission" date="2022-06" db="EMBL/GenBank/DDBJ databases">
        <title>Detection of beta-lactamases in bacteria of animal origin.</title>
        <authorList>
            <person name="Mlynarcik P."/>
            <person name="Zdarska V."/>
            <person name="Chudobova H."/>
            <person name="Prochazkova P."/>
            <person name="Hricova K."/>
            <person name="Mezerova K."/>
            <person name="Bardon J."/>
            <person name="Dolejska M."/>
            <person name="Sukkar I."/>
            <person name="Kolar M."/>
        </authorList>
    </citation>
    <scope>NUCLEOTIDE SEQUENCE</scope>
    <source>
        <strain evidence="2">S 300-3</strain>
    </source>
</reference>
<name>A0AA42BBX1_9GAMM</name>
<feature type="signal peptide" evidence="1">
    <location>
        <begin position="1"/>
        <end position="19"/>
    </location>
</feature>
<gene>
    <name evidence="3" type="ORF">EA795_17175</name>
    <name evidence="2" type="ORF">NJF43_03055</name>
</gene>
<dbReference type="EMBL" id="JAMYBS010000002">
    <property type="protein sequence ID" value="MCO7543731.1"/>
    <property type="molecule type" value="Genomic_DNA"/>
</dbReference>
<evidence type="ECO:0000313" key="3">
    <source>
        <dbReference type="EMBL" id="RMH98725.1"/>
    </source>
</evidence>
<keyword evidence="4" id="KW-1185">Reference proteome</keyword>
<evidence type="ECO:0000313" key="4">
    <source>
        <dbReference type="Proteomes" id="UP000269134"/>
    </source>
</evidence>
<feature type="chain" id="PRO_5041248529" evidence="1">
    <location>
        <begin position="20"/>
        <end position="78"/>
    </location>
</feature>
<dbReference type="Proteomes" id="UP001165292">
    <property type="component" value="Unassembled WGS sequence"/>
</dbReference>